<organism evidence="2 3">
    <name type="scientific">Anoxybacillus andreesenii</name>
    <dbReference type="NCBI Taxonomy" id="1325932"/>
    <lineage>
        <taxon>Bacteria</taxon>
        <taxon>Bacillati</taxon>
        <taxon>Bacillota</taxon>
        <taxon>Bacilli</taxon>
        <taxon>Bacillales</taxon>
        <taxon>Anoxybacillaceae</taxon>
        <taxon>Anoxybacillus</taxon>
    </lineage>
</organism>
<evidence type="ECO:0000256" key="1">
    <source>
        <dbReference type="SAM" id="MobiDB-lite"/>
    </source>
</evidence>
<keyword evidence="3" id="KW-1185">Reference proteome</keyword>
<name>A0ABT9V0Y2_9BACL</name>
<dbReference type="EMBL" id="JAUSTU010000003">
    <property type="protein sequence ID" value="MDQ0154615.1"/>
    <property type="molecule type" value="Genomic_DNA"/>
</dbReference>
<gene>
    <name evidence="2" type="ORF">J2S07_000919</name>
</gene>
<protein>
    <recommendedName>
        <fullName evidence="4">DUF4025 domain-containing protein</fullName>
    </recommendedName>
</protein>
<dbReference type="RefSeq" id="WP_307149333.1">
    <property type="nucleotide sequence ID" value="NZ_JAUSTU010000003.1"/>
</dbReference>
<dbReference type="Proteomes" id="UP001231362">
    <property type="component" value="Unassembled WGS sequence"/>
</dbReference>
<comment type="caution">
    <text evidence="2">The sequence shown here is derived from an EMBL/GenBank/DDBJ whole genome shotgun (WGS) entry which is preliminary data.</text>
</comment>
<reference evidence="2 3" key="1">
    <citation type="submission" date="2023-07" db="EMBL/GenBank/DDBJ databases">
        <title>Genomic Encyclopedia of Type Strains, Phase IV (KMG-IV): sequencing the most valuable type-strain genomes for metagenomic binning, comparative biology and taxonomic classification.</title>
        <authorList>
            <person name="Goeker M."/>
        </authorList>
    </citation>
    <scope>NUCLEOTIDE SEQUENCE [LARGE SCALE GENOMIC DNA]</scope>
    <source>
        <strain evidence="2 3">DSM 23948</strain>
    </source>
</reference>
<proteinExistence type="predicted"/>
<evidence type="ECO:0000313" key="2">
    <source>
        <dbReference type="EMBL" id="MDQ0154615.1"/>
    </source>
</evidence>
<accession>A0ABT9V0Y2</accession>
<feature type="region of interest" description="Disordered" evidence="1">
    <location>
        <begin position="1"/>
        <end position="49"/>
    </location>
</feature>
<evidence type="ECO:0000313" key="3">
    <source>
        <dbReference type="Proteomes" id="UP001231362"/>
    </source>
</evidence>
<evidence type="ECO:0008006" key="4">
    <source>
        <dbReference type="Google" id="ProtNLM"/>
    </source>
</evidence>
<sequence>MKKKKQEEPTMAPGMSDHEELEQSATNEEIERGEFTEVTNLSYDEVDPS</sequence>